<dbReference type="Proteomes" id="UP001151760">
    <property type="component" value="Unassembled WGS sequence"/>
</dbReference>
<reference evidence="1" key="1">
    <citation type="journal article" date="2022" name="Int. J. Mol. Sci.">
        <title>Draft Genome of Tanacetum Coccineum: Genomic Comparison of Closely Related Tanacetum-Family Plants.</title>
        <authorList>
            <person name="Yamashiro T."/>
            <person name="Shiraishi A."/>
            <person name="Nakayama K."/>
            <person name="Satake H."/>
        </authorList>
    </citation>
    <scope>NUCLEOTIDE SEQUENCE</scope>
</reference>
<dbReference type="SUPFAM" id="SSF56219">
    <property type="entry name" value="DNase I-like"/>
    <property type="match status" value="1"/>
</dbReference>
<dbReference type="Gene3D" id="3.60.10.10">
    <property type="entry name" value="Endonuclease/exonuclease/phosphatase"/>
    <property type="match status" value="1"/>
</dbReference>
<keyword evidence="2" id="KW-1185">Reference proteome</keyword>
<dbReference type="SUPFAM" id="SSF54928">
    <property type="entry name" value="RNA-binding domain, RBD"/>
    <property type="match status" value="1"/>
</dbReference>
<protein>
    <submittedName>
        <fullName evidence="1">RNA-directed DNA polymerase, eukaryota</fullName>
    </submittedName>
</protein>
<evidence type="ECO:0000313" key="1">
    <source>
        <dbReference type="EMBL" id="GJT31914.1"/>
    </source>
</evidence>
<dbReference type="EMBL" id="BQNB010014747">
    <property type="protein sequence ID" value="GJT31914.1"/>
    <property type="molecule type" value="Genomic_DNA"/>
</dbReference>
<accession>A0ABQ5D520</accession>
<gene>
    <name evidence="1" type="ORF">Tco_0922333</name>
</gene>
<keyword evidence="1" id="KW-0548">Nucleotidyltransferase</keyword>
<dbReference type="GO" id="GO:0003964">
    <property type="term" value="F:RNA-directed DNA polymerase activity"/>
    <property type="evidence" value="ECO:0007669"/>
    <property type="project" value="UniProtKB-KW"/>
</dbReference>
<evidence type="ECO:0000313" key="2">
    <source>
        <dbReference type="Proteomes" id="UP001151760"/>
    </source>
</evidence>
<organism evidence="1 2">
    <name type="scientific">Tanacetum coccineum</name>
    <dbReference type="NCBI Taxonomy" id="301880"/>
    <lineage>
        <taxon>Eukaryota</taxon>
        <taxon>Viridiplantae</taxon>
        <taxon>Streptophyta</taxon>
        <taxon>Embryophyta</taxon>
        <taxon>Tracheophyta</taxon>
        <taxon>Spermatophyta</taxon>
        <taxon>Magnoliopsida</taxon>
        <taxon>eudicotyledons</taxon>
        <taxon>Gunneridae</taxon>
        <taxon>Pentapetalae</taxon>
        <taxon>asterids</taxon>
        <taxon>campanulids</taxon>
        <taxon>Asterales</taxon>
        <taxon>Asteraceae</taxon>
        <taxon>Asteroideae</taxon>
        <taxon>Anthemideae</taxon>
        <taxon>Anthemidinae</taxon>
        <taxon>Tanacetum</taxon>
    </lineage>
</organism>
<reference evidence="1" key="2">
    <citation type="submission" date="2022-01" db="EMBL/GenBank/DDBJ databases">
        <authorList>
            <person name="Yamashiro T."/>
            <person name="Shiraishi A."/>
            <person name="Satake H."/>
            <person name="Nakayama K."/>
        </authorList>
    </citation>
    <scope>NUCLEOTIDE SEQUENCE</scope>
</reference>
<proteinExistence type="predicted"/>
<comment type="caution">
    <text evidence="1">The sequence shown here is derived from an EMBL/GenBank/DDBJ whole genome shotgun (WGS) entry which is preliminary data.</text>
</comment>
<dbReference type="PANTHER" id="PTHR33710">
    <property type="entry name" value="BNAC02G09200D PROTEIN"/>
    <property type="match status" value="1"/>
</dbReference>
<dbReference type="InterPro" id="IPR036691">
    <property type="entry name" value="Endo/exonu/phosph_ase_sf"/>
</dbReference>
<sequence length="697" mass="79029">MGDNNWQEVNRKNRRSVFDRLKPSLSQKSNVDDLAKISLSVYVSNFPSHLMVRELWNICGKMGTLMDVYIAKRKNKLGQMFIFCCYIKLYNSKTLIDSLANTWIGKLRLHANVARFYRNMVATTPRAGVNGNIKADIPDRSYNTKANSYAFVAKTPYVDNMKGSYSVREDIGDHNPEIDLSHDGSIDFPFVVLNIRILVQLPILALYSDLKERLVWLEVEGVPIHAWDNAVFRSICNKWGDMFFSDDSDMSNRLSKRLCIKSKHSQLIFATIFVTVRKITYAIRVRELCSRTPSFTGDDSDCDDENYMDTHAQVDKSATEKNVDDPFGDILADNGEEFFNADVVNSDKEDADPQVGVHGDDAHDSDPFRLEPLINMKASKVVHESVCSKTPVFPPGFSPQCVDDHSSVKDHPPGFSTKMQQDHAPVVRSLNDLLASDSNSLGGSHKSVGFSLVERLEETIKVGLALGLNMEGCSPKYCLMRIIDYVVVEGDFNEVREASERFGSSYNERQAGLFNNFISNASLIDVPLGGYKFTWTDKWGSKMSKIDRFLVSKLFYETFPNISGVILEKGISNHRPILIKDYVVDFGPTPFWFFHSWFKIEGFYSMVVDTWKNDGIVEANGLISFKKKLQNLKRVIREWVALQRSISLTLKKDHLMRLSSVDTKIDQGLASEMDLCDRRESIRILGDLDKREASDIA</sequence>
<keyword evidence="1" id="KW-0695">RNA-directed DNA polymerase</keyword>
<dbReference type="PANTHER" id="PTHR33710:SF64">
    <property type="entry name" value="ENDONUCLEASE_EXONUCLEASE_PHOSPHATASE DOMAIN-CONTAINING PROTEIN"/>
    <property type="match status" value="1"/>
</dbReference>
<name>A0ABQ5D520_9ASTR</name>
<dbReference type="InterPro" id="IPR035979">
    <property type="entry name" value="RBD_domain_sf"/>
</dbReference>
<keyword evidence="1" id="KW-0808">Transferase</keyword>